<organism evidence="2 3">
    <name type="scientific">Paratrimastix pyriformis</name>
    <dbReference type="NCBI Taxonomy" id="342808"/>
    <lineage>
        <taxon>Eukaryota</taxon>
        <taxon>Metamonada</taxon>
        <taxon>Preaxostyla</taxon>
        <taxon>Paratrimastigidae</taxon>
        <taxon>Paratrimastix</taxon>
    </lineage>
</organism>
<dbReference type="PANTHER" id="PTHR48465:SF1">
    <property type="entry name" value="PROTEIN SSUH2 HOMOLOG"/>
    <property type="match status" value="1"/>
</dbReference>
<comment type="caution">
    <text evidence="2">The sequence shown here is derived from an EMBL/GenBank/DDBJ whole genome shotgun (WGS) entry which is preliminary data.</text>
</comment>
<dbReference type="PANTHER" id="PTHR48465">
    <property type="entry name" value="PROTEIN SSUH2 HOMOLOG"/>
    <property type="match status" value="1"/>
</dbReference>
<reference evidence="2" key="1">
    <citation type="journal article" date="2022" name="bioRxiv">
        <title>Genomics of Preaxostyla Flagellates Illuminates Evolutionary Transitions and the Path Towards Mitochondrial Loss.</title>
        <authorList>
            <person name="Novak L.V.F."/>
            <person name="Treitli S.C."/>
            <person name="Pyrih J."/>
            <person name="Halakuc P."/>
            <person name="Pipaliya S.V."/>
            <person name="Vacek V."/>
            <person name="Brzon O."/>
            <person name="Soukal P."/>
            <person name="Eme L."/>
            <person name="Dacks J.B."/>
            <person name="Karnkowska A."/>
            <person name="Elias M."/>
            <person name="Hampl V."/>
        </authorList>
    </citation>
    <scope>NUCLEOTIDE SEQUENCE</scope>
    <source>
        <strain evidence="2">RCP-MX</strain>
    </source>
</reference>
<proteinExistence type="predicted"/>
<dbReference type="EMBL" id="JAPMOS010000058">
    <property type="protein sequence ID" value="KAJ4456909.1"/>
    <property type="molecule type" value="Genomic_DNA"/>
</dbReference>
<gene>
    <name evidence="2" type="ORF">PAPYR_7724</name>
</gene>
<name>A0ABQ8UCA6_9EUKA</name>
<evidence type="ECO:0000313" key="2">
    <source>
        <dbReference type="EMBL" id="KAJ4456909.1"/>
    </source>
</evidence>
<accession>A0ABQ8UCA6</accession>
<dbReference type="InterPro" id="IPR052789">
    <property type="entry name" value="SSUH2_homolog"/>
</dbReference>
<sequence>MSDQIPAVSVTVNPLGPAAAQPSLTLSVAQSPAAACDVVTPAAITLQVGGPAPSPAPAAAVAMVAVPAATAPLAVAVAAGPATAAAEIGMVAVPTQAPVNPADVLIRSQLQAVSPNITQDQALESLLAWAKVTKCASSGVIKQLNVTKFQRVDAVTTFEAREIRETLRPCPSNYDQPAGVGIGGFMPDPWSVPCQPRKGWYKDDLVEIPIPHTEEVRRCGNCEGRGRVQCNNCPGTGRIPCSQCNGAGCHYGSDGSRSGCANCNSHGYNMCPHCTDGVAECGQCQQQGRIIRYKVATTPPPAPLVSIPPRSITLPPMVSTAPWSPPPHGPPPPHGIHHPMVSTTTPWYPPPPHGIHHHPMVSTTTPWYPPPPHGIHHPMVSTTPWSTTPWYPPPHGIHHLMAIFVGYNVVTQNVTLDGDQRLLAGFDKGLLKKAPGADMWKEEAPRIFPVRPATMPTQGHQPHTEGHHQHTLTQGHQPHMKSFPPRNGIPSP</sequence>
<evidence type="ECO:0000256" key="1">
    <source>
        <dbReference type="SAM" id="MobiDB-lite"/>
    </source>
</evidence>
<protein>
    <submittedName>
        <fullName evidence="2">Uncharacterized protein</fullName>
    </submittedName>
</protein>
<feature type="region of interest" description="Disordered" evidence="1">
    <location>
        <begin position="451"/>
        <end position="492"/>
    </location>
</feature>
<keyword evidence="3" id="KW-1185">Reference proteome</keyword>
<dbReference type="Proteomes" id="UP001141327">
    <property type="component" value="Unassembled WGS sequence"/>
</dbReference>
<evidence type="ECO:0000313" key="3">
    <source>
        <dbReference type="Proteomes" id="UP001141327"/>
    </source>
</evidence>